<organism evidence="1 2">
    <name type="scientific">Xanthocytophaga flava</name>
    <dbReference type="NCBI Taxonomy" id="3048013"/>
    <lineage>
        <taxon>Bacteria</taxon>
        <taxon>Pseudomonadati</taxon>
        <taxon>Bacteroidota</taxon>
        <taxon>Cytophagia</taxon>
        <taxon>Cytophagales</taxon>
        <taxon>Rhodocytophagaceae</taxon>
        <taxon>Xanthocytophaga</taxon>
    </lineage>
</organism>
<evidence type="ECO:0000313" key="2">
    <source>
        <dbReference type="Proteomes" id="UP001228581"/>
    </source>
</evidence>
<protein>
    <recommendedName>
        <fullName evidence="3">Lipoprotein</fullName>
    </recommendedName>
</protein>
<dbReference type="Proteomes" id="UP001228581">
    <property type="component" value="Unassembled WGS sequence"/>
</dbReference>
<reference evidence="1 2" key="1">
    <citation type="submission" date="2023-05" db="EMBL/GenBank/DDBJ databases">
        <authorList>
            <person name="Zhang X."/>
        </authorList>
    </citation>
    <scope>NUCLEOTIDE SEQUENCE [LARGE SCALE GENOMIC DNA]</scope>
    <source>
        <strain evidence="1 2">DM2B3-1</strain>
    </source>
</reference>
<accession>A0ABT7CKX0</accession>
<dbReference type="EMBL" id="JASJOT010000009">
    <property type="protein sequence ID" value="MDJ1494403.1"/>
    <property type="molecule type" value="Genomic_DNA"/>
</dbReference>
<name>A0ABT7CKX0_9BACT</name>
<dbReference type="PROSITE" id="PS51257">
    <property type="entry name" value="PROKAR_LIPOPROTEIN"/>
    <property type="match status" value="1"/>
</dbReference>
<gene>
    <name evidence="1" type="ORF">QNI19_15775</name>
</gene>
<sequence>MQNVYKACFKVLLLVTLFISISCKKDEVEKEHKVHVLGIVYELSPSDPYVTSTRIAYWMNGVVDTISDLRFKVLPNSMYVSDDDVYVTGLGDINNVYWKNGSPVYLKSDIEDGYVHTSSVFVSDKDVYVAGYVRVLSQIPGDPLGSYRDIPMYWKNGIQYQLPTSTGNASTTSIYVSGSDVYVLGVELKRSNINESYTTTALYWKNGVVTKLSDEGSSTLATSLFVSGNDVYVAGYERKENEELFAKYWKNGIGVNITDEKSNANVRSIFVSGNDVYLAGSVNEGTRTKATYWKNGIPVYLDGGSPFSTASSIYVLDNEVYVAGIRSREQGTPNGTYWKNGVEVALPINDTRFIVVTK</sequence>
<evidence type="ECO:0008006" key="3">
    <source>
        <dbReference type="Google" id="ProtNLM"/>
    </source>
</evidence>
<evidence type="ECO:0000313" key="1">
    <source>
        <dbReference type="EMBL" id="MDJ1494403.1"/>
    </source>
</evidence>
<keyword evidence="2" id="KW-1185">Reference proteome</keyword>
<proteinExistence type="predicted"/>
<dbReference type="RefSeq" id="WP_313997511.1">
    <property type="nucleotide sequence ID" value="NZ_JASJOT010000009.1"/>
</dbReference>
<comment type="caution">
    <text evidence="1">The sequence shown here is derived from an EMBL/GenBank/DDBJ whole genome shotgun (WGS) entry which is preliminary data.</text>
</comment>